<dbReference type="Pfam" id="PF02321">
    <property type="entry name" value="OEP"/>
    <property type="match status" value="2"/>
</dbReference>
<dbReference type="Gene3D" id="2.20.200.10">
    <property type="entry name" value="Outer membrane efflux proteins (OEP)"/>
    <property type="match status" value="1"/>
</dbReference>
<keyword evidence="3" id="KW-0175">Coiled coil</keyword>
<dbReference type="AlphaFoldDB" id="A0A5D3WL19"/>
<dbReference type="RefSeq" id="WP_148895555.1">
    <property type="nucleotide sequence ID" value="NZ_VNIB01000004.1"/>
</dbReference>
<dbReference type="InterPro" id="IPR010131">
    <property type="entry name" value="MdtP/NodT-like"/>
</dbReference>
<keyword evidence="5" id="KW-1185">Reference proteome</keyword>
<dbReference type="InterPro" id="IPR003423">
    <property type="entry name" value="OMP_efflux"/>
</dbReference>
<evidence type="ECO:0000256" key="3">
    <source>
        <dbReference type="SAM" id="Coils"/>
    </source>
</evidence>
<dbReference type="GO" id="GO:0005886">
    <property type="term" value="C:plasma membrane"/>
    <property type="evidence" value="ECO:0007669"/>
    <property type="project" value="UniProtKB-SubCell"/>
</dbReference>
<keyword evidence="2 4" id="KW-0449">Lipoprotein</keyword>
<dbReference type="PANTHER" id="PTHR30203">
    <property type="entry name" value="OUTER MEMBRANE CATION EFFLUX PROTEIN"/>
    <property type="match status" value="1"/>
</dbReference>
<dbReference type="SUPFAM" id="SSF56954">
    <property type="entry name" value="Outer membrane efflux proteins (OEP)"/>
    <property type="match status" value="1"/>
</dbReference>
<reference evidence="4 5" key="1">
    <citation type="submission" date="2019-07" db="EMBL/GenBank/DDBJ databases">
        <title>Genomic Encyclopedia of Type Strains, Phase IV (KMG-IV): sequencing the most valuable type-strain genomes for metagenomic binning, comparative biology and taxonomic classification.</title>
        <authorList>
            <person name="Goeker M."/>
        </authorList>
    </citation>
    <scope>NUCLEOTIDE SEQUENCE [LARGE SCALE GENOMIC DNA]</scope>
    <source>
        <strain evidence="4 5">SS015</strain>
    </source>
</reference>
<evidence type="ECO:0000256" key="2">
    <source>
        <dbReference type="RuleBase" id="RU362097"/>
    </source>
</evidence>
<protein>
    <submittedName>
        <fullName evidence="4">NodT family efflux transporter outer membrane factor (OMF) lipoprotein</fullName>
    </submittedName>
</protein>
<dbReference type="OrthoDB" id="9770517at2"/>
<comment type="similarity">
    <text evidence="1 2">Belongs to the outer membrane factor (OMF) (TC 1.B.17) family.</text>
</comment>
<keyword evidence="2" id="KW-1134">Transmembrane beta strand</keyword>
<evidence type="ECO:0000313" key="4">
    <source>
        <dbReference type="EMBL" id="TYO99092.1"/>
    </source>
</evidence>
<comment type="caution">
    <text evidence="4">The sequence shown here is derived from an EMBL/GenBank/DDBJ whole genome shotgun (WGS) entry which is preliminary data.</text>
</comment>
<dbReference type="GO" id="GO:0015562">
    <property type="term" value="F:efflux transmembrane transporter activity"/>
    <property type="evidence" value="ECO:0007669"/>
    <property type="project" value="InterPro"/>
</dbReference>
<evidence type="ECO:0000313" key="5">
    <source>
        <dbReference type="Proteomes" id="UP000324159"/>
    </source>
</evidence>
<dbReference type="NCBIfam" id="TIGR01845">
    <property type="entry name" value="outer_NodT"/>
    <property type="match status" value="1"/>
</dbReference>
<organism evidence="4 5">
    <name type="scientific">Geothermobacter ehrlichii</name>
    <dbReference type="NCBI Taxonomy" id="213224"/>
    <lineage>
        <taxon>Bacteria</taxon>
        <taxon>Pseudomonadati</taxon>
        <taxon>Thermodesulfobacteriota</taxon>
        <taxon>Desulfuromonadia</taxon>
        <taxon>Desulfuromonadales</taxon>
        <taxon>Geothermobacteraceae</taxon>
        <taxon>Geothermobacter</taxon>
    </lineage>
</organism>
<sequence length="475" mass="52831">MRLALTSVLLCGLLLAGCSLYRPTRVSLPVEPPGRYVEDSGAVAAAPVLDRWWQIFHDPQLDRLMERLFTGNLQLEQAFARLEQARAATRIAGGARWPSLGLGGQGSREKVPGFVQNAVVYNYRFSAQSSFEFDFWSKQKDRQRSAMQLAAASRSELQTLYLSLSAQLADLYYFVAEQRAQLRLAEETVASCRETLKLVERRYRQGLVPAAELYQARQSLAAAEAGRSTFARNLATAEHGIAVLLGDYPGRGVSGNLAELPAFREQFPTGLPADLLQRRPDIAARFHQLRSADAELAAAIADRLPTLNLAANYGFLQTDFGIGVITGNFWQLLIQPALPLLDGGRRRAEVARNRAVVRERLAGYRQAVLDAYREVEDALADNHSDEQRIERLAAMVDATAANLRLARKNYLYGIDDYLQVLSAQRNALQARSELLAARRQLISDRISLARALGGTWMDREISRRFAASGENDNHE</sequence>
<dbReference type="EMBL" id="VNIB01000004">
    <property type="protein sequence ID" value="TYO99092.1"/>
    <property type="molecule type" value="Genomic_DNA"/>
</dbReference>
<feature type="coiled-coil region" evidence="3">
    <location>
        <begin position="175"/>
        <end position="202"/>
    </location>
</feature>
<name>A0A5D3WL19_9BACT</name>
<dbReference type="PROSITE" id="PS51257">
    <property type="entry name" value="PROKAR_LIPOPROTEIN"/>
    <property type="match status" value="1"/>
</dbReference>
<comment type="subcellular location">
    <subcellularLocation>
        <location evidence="2">Cell membrane</location>
        <topology evidence="2">Lipid-anchor</topology>
    </subcellularLocation>
</comment>
<gene>
    <name evidence="4" type="ORF">EDC39_104216</name>
</gene>
<keyword evidence="2" id="KW-0472">Membrane</keyword>
<dbReference type="Gene3D" id="1.20.1600.10">
    <property type="entry name" value="Outer membrane efflux proteins (OEP)"/>
    <property type="match status" value="1"/>
</dbReference>
<accession>A0A5D3WL19</accession>
<proteinExistence type="inferred from homology"/>
<dbReference type="Proteomes" id="UP000324159">
    <property type="component" value="Unassembled WGS sequence"/>
</dbReference>
<keyword evidence="2" id="KW-0564">Palmitate</keyword>
<evidence type="ECO:0000256" key="1">
    <source>
        <dbReference type="ARBA" id="ARBA00007613"/>
    </source>
</evidence>
<keyword evidence="2" id="KW-0812">Transmembrane</keyword>